<evidence type="ECO:0000313" key="2">
    <source>
        <dbReference type="EMBL" id="SDF05435.1"/>
    </source>
</evidence>
<keyword evidence="3" id="KW-1185">Reference proteome</keyword>
<organism evidence="2 3">
    <name type="scientific">Fontibacillus panacisegetis</name>
    <dbReference type="NCBI Taxonomy" id="670482"/>
    <lineage>
        <taxon>Bacteria</taxon>
        <taxon>Bacillati</taxon>
        <taxon>Bacillota</taxon>
        <taxon>Bacilli</taxon>
        <taxon>Bacillales</taxon>
        <taxon>Paenibacillaceae</taxon>
        <taxon>Fontibacillus</taxon>
    </lineage>
</organism>
<evidence type="ECO:0000259" key="1">
    <source>
        <dbReference type="PROSITE" id="PS51534"/>
    </source>
</evidence>
<dbReference type="InterPro" id="IPR013568">
    <property type="entry name" value="SEFIR_dom"/>
</dbReference>
<accession>A0A1G7HYF8</accession>
<reference evidence="2 3" key="1">
    <citation type="submission" date="2016-10" db="EMBL/GenBank/DDBJ databases">
        <authorList>
            <person name="de Groot N.N."/>
        </authorList>
    </citation>
    <scope>NUCLEOTIDE SEQUENCE [LARGE SCALE GENOMIC DNA]</scope>
    <source>
        <strain evidence="2 3">DSM 28129</strain>
    </source>
</reference>
<dbReference type="PROSITE" id="PS51534">
    <property type="entry name" value="SEFIR"/>
    <property type="match status" value="1"/>
</dbReference>
<gene>
    <name evidence="2" type="ORF">SAMN04488542_10583</name>
</gene>
<protein>
    <submittedName>
        <fullName evidence="2">SEFIR domain-containing protein</fullName>
    </submittedName>
</protein>
<dbReference type="Proteomes" id="UP000198972">
    <property type="component" value="Unassembled WGS sequence"/>
</dbReference>
<dbReference type="AlphaFoldDB" id="A0A1G7HYF8"/>
<dbReference type="STRING" id="670482.SAMN04488542_10583"/>
<sequence>MGLMLNWINGDLKEGYDKYALMENMVTSSDIDKVLIICDKGYKEKANENKGGVGTEKLLITPEVFDNVEQSKFIPIVAERDENGKEHMPTFIKSRIYIDLSDVNTFEENYEKLVRTLYNAPLYRKPPLGKRPVFLNEETINQYKTTNIIRQIKSAIDSNPRRIKSLARAFTELYLEELDQLKLEHKDFDPNEIDEKIVEKINASIPLRDNFIEVAKLLSENDIIESDWIIDLFEKLYVFTEFNTDGTYYEIQFDHYKFLIHEMFLYTCAIMLKYEQYQPLSEILTSRYYLETKRGNREVDFVVFRFYLRSLDSRNERLGLRKISLQAQMLLERTINECDILLHYFSSILLKDRYSWFPITYIYRENDSNPIKFLAKLKSKRKATQVLKLFNVASIEELQALLGSYSQENGYGYRGAFYNVPILQTHIKPEEIGINP</sequence>
<proteinExistence type="predicted"/>
<dbReference type="EMBL" id="FNBG01000005">
    <property type="protein sequence ID" value="SDF05435.1"/>
    <property type="molecule type" value="Genomic_DNA"/>
</dbReference>
<name>A0A1G7HYF8_9BACL</name>
<feature type="domain" description="SEFIR" evidence="1">
    <location>
        <begin position="1"/>
        <end position="109"/>
    </location>
</feature>
<evidence type="ECO:0000313" key="3">
    <source>
        <dbReference type="Proteomes" id="UP000198972"/>
    </source>
</evidence>